<gene>
    <name evidence="1" type="ORF">E1B28_003050</name>
</gene>
<reference evidence="1" key="1">
    <citation type="journal article" date="2021" name="Genome Biol. Evol.">
        <title>The assembled and annotated genome of the fairy-ring fungus Marasmius oreades.</title>
        <authorList>
            <person name="Hiltunen M."/>
            <person name="Ament-Velasquez S.L."/>
            <person name="Johannesson H."/>
        </authorList>
    </citation>
    <scope>NUCLEOTIDE SEQUENCE</scope>
    <source>
        <strain evidence="1">03SP1</strain>
    </source>
</reference>
<accession>A0A9P7UJ40</accession>
<sequence>MAFHQIPTTTPLSSSFTALAMHLNLRIVLLERPPYRSTPYTESELDDLKQDRKIYLDRFGAHLTMGFRRRNRSVVGF</sequence>
<organism evidence="1 2">
    <name type="scientific">Marasmius oreades</name>
    <name type="common">fairy-ring Marasmius</name>
    <dbReference type="NCBI Taxonomy" id="181124"/>
    <lineage>
        <taxon>Eukaryota</taxon>
        <taxon>Fungi</taxon>
        <taxon>Dikarya</taxon>
        <taxon>Basidiomycota</taxon>
        <taxon>Agaricomycotina</taxon>
        <taxon>Agaricomycetes</taxon>
        <taxon>Agaricomycetidae</taxon>
        <taxon>Agaricales</taxon>
        <taxon>Marasmiineae</taxon>
        <taxon>Marasmiaceae</taxon>
        <taxon>Marasmius</taxon>
    </lineage>
</organism>
<protein>
    <submittedName>
        <fullName evidence="1">Uncharacterized protein</fullName>
    </submittedName>
</protein>
<comment type="caution">
    <text evidence="1">The sequence shown here is derived from an EMBL/GenBank/DDBJ whole genome shotgun (WGS) entry which is preliminary data.</text>
</comment>
<dbReference type="OrthoDB" id="5311491at2759"/>
<dbReference type="Proteomes" id="UP001049176">
    <property type="component" value="Chromosome 11"/>
</dbReference>
<evidence type="ECO:0000313" key="2">
    <source>
        <dbReference type="Proteomes" id="UP001049176"/>
    </source>
</evidence>
<keyword evidence="2" id="KW-1185">Reference proteome</keyword>
<dbReference type="AlphaFoldDB" id="A0A9P7UJ40"/>
<evidence type="ECO:0000313" key="1">
    <source>
        <dbReference type="EMBL" id="KAG7085487.1"/>
    </source>
</evidence>
<name>A0A9P7UJ40_9AGAR</name>
<dbReference type="RefSeq" id="XP_043001958.1">
    <property type="nucleotide sequence ID" value="XM_043160003.1"/>
</dbReference>
<dbReference type="GeneID" id="66072126"/>
<proteinExistence type="predicted"/>
<dbReference type="KEGG" id="more:E1B28_003050"/>
<dbReference type="EMBL" id="CM032191">
    <property type="protein sequence ID" value="KAG7085487.1"/>
    <property type="molecule type" value="Genomic_DNA"/>
</dbReference>